<dbReference type="EMBL" id="KI912110">
    <property type="protein sequence ID" value="ETS85060.1"/>
    <property type="molecule type" value="Genomic_DNA"/>
</dbReference>
<name>W3XG99_PESFW</name>
<dbReference type="KEGG" id="pfy:PFICI_03085"/>
<dbReference type="RefSeq" id="XP_007829857.1">
    <property type="nucleotide sequence ID" value="XM_007831666.1"/>
</dbReference>
<feature type="signal peptide" evidence="1">
    <location>
        <begin position="1"/>
        <end position="18"/>
    </location>
</feature>
<dbReference type="HOGENOM" id="CLU_1713932_0_0_1"/>
<dbReference type="Proteomes" id="UP000030651">
    <property type="component" value="Unassembled WGS sequence"/>
</dbReference>
<dbReference type="Pfam" id="PF14856">
    <property type="entry name" value="Hce2"/>
    <property type="match status" value="1"/>
</dbReference>
<accession>W3XG99</accession>
<dbReference type="GeneID" id="19268098"/>
<evidence type="ECO:0000313" key="3">
    <source>
        <dbReference type="EMBL" id="ETS85060.1"/>
    </source>
</evidence>
<reference evidence="4" key="1">
    <citation type="journal article" date="2015" name="BMC Genomics">
        <title>Genomic and transcriptomic analysis of the endophytic fungus Pestalotiopsis fici reveals its lifestyle and high potential for synthesis of natural products.</title>
        <authorList>
            <person name="Wang X."/>
            <person name="Zhang X."/>
            <person name="Liu L."/>
            <person name="Xiang M."/>
            <person name="Wang W."/>
            <person name="Sun X."/>
            <person name="Che Y."/>
            <person name="Guo L."/>
            <person name="Liu G."/>
            <person name="Guo L."/>
            <person name="Wang C."/>
            <person name="Yin W.B."/>
            <person name="Stadler M."/>
            <person name="Zhang X."/>
            <person name="Liu X."/>
        </authorList>
    </citation>
    <scope>NUCLEOTIDE SEQUENCE [LARGE SCALE GENOMIC DNA]</scope>
    <source>
        <strain evidence="4">W106-1 / CGMCC3.15140</strain>
    </source>
</reference>
<gene>
    <name evidence="3" type="ORF">PFICI_03085</name>
</gene>
<feature type="chain" id="PRO_5004835785" description="Ecp2 effector protein-like domain-containing protein" evidence="1">
    <location>
        <begin position="19"/>
        <end position="153"/>
    </location>
</feature>
<dbReference type="InterPro" id="IPR029226">
    <property type="entry name" value="Ecp2-like"/>
</dbReference>
<evidence type="ECO:0000259" key="2">
    <source>
        <dbReference type="Pfam" id="PF14856"/>
    </source>
</evidence>
<sequence length="153" mass="16622">MQFSKMLLGLSVIAQAAAAPSAANSSALDTRTFQSTFTARWYVRTLCDSVGSEPLGNDYANPSDCKDLADYWRARPGFWHILSWDGMTASVLTNSGNCFVRISNLNNQNRVHIGSQDIVDFLDTAVENAQKDGISILGGINCMEAHIGVSIMN</sequence>
<feature type="domain" description="Ecp2 effector protein-like" evidence="2">
    <location>
        <begin position="60"/>
        <end position="142"/>
    </location>
</feature>
<proteinExistence type="predicted"/>
<protein>
    <recommendedName>
        <fullName evidence="2">Ecp2 effector protein-like domain-containing protein</fullName>
    </recommendedName>
</protein>
<organism evidence="3 4">
    <name type="scientific">Pestalotiopsis fici (strain W106-1 / CGMCC3.15140)</name>
    <dbReference type="NCBI Taxonomy" id="1229662"/>
    <lineage>
        <taxon>Eukaryota</taxon>
        <taxon>Fungi</taxon>
        <taxon>Dikarya</taxon>
        <taxon>Ascomycota</taxon>
        <taxon>Pezizomycotina</taxon>
        <taxon>Sordariomycetes</taxon>
        <taxon>Xylariomycetidae</taxon>
        <taxon>Amphisphaeriales</taxon>
        <taxon>Sporocadaceae</taxon>
        <taxon>Pestalotiopsis</taxon>
    </lineage>
</organism>
<keyword evidence="1" id="KW-0732">Signal</keyword>
<dbReference type="OrthoDB" id="10407528at2759"/>
<evidence type="ECO:0000313" key="4">
    <source>
        <dbReference type="Proteomes" id="UP000030651"/>
    </source>
</evidence>
<dbReference type="InParanoid" id="W3XG99"/>
<evidence type="ECO:0000256" key="1">
    <source>
        <dbReference type="SAM" id="SignalP"/>
    </source>
</evidence>
<dbReference type="AlphaFoldDB" id="W3XG99"/>
<keyword evidence="4" id="KW-1185">Reference proteome</keyword>